<reference evidence="22 23" key="1">
    <citation type="submission" date="2014-04" db="EMBL/GenBank/DDBJ databases">
        <authorList>
            <consortium name="DOE Joint Genome Institute"/>
            <person name="Kuo A."/>
            <person name="Tarkka M."/>
            <person name="Buscot F."/>
            <person name="Kohler A."/>
            <person name="Nagy L.G."/>
            <person name="Floudas D."/>
            <person name="Copeland A."/>
            <person name="Barry K.W."/>
            <person name="Cichocki N."/>
            <person name="Veneault-Fourrey C."/>
            <person name="LaButti K."/>
            <person name="Lindquist E.A."/>
            <person name="Lipzen A."/>
            <person name="Lundell T."/>
            <person name="Morin E."/>
            <person name="Murat C."/>
            <person name="Sun H."/>
            <person name="Tunlid A."/>
            <person name="Henrissat B."/>
            <person name="Grigoriev I.V."/>
            <person name="Hibbett D.S."/>
            <person name="Martin F."/>
            <person name="Nordberg H.P."/>
            <person name="Cantor M.N."/>
            <person name="Hua S.X."/>
        </authorList>
    </citation>
    <scope>NUCLEOTIDE SEQUENCE [LARGE SCALE GENOMIC DNA]</scope>
    <source>
        <strain evidence="22 23">F 1598</strain>
    </source>
</reference>
<dbReference type="GO" id="GO:0000139">
    <property type="term" value="C:Golgi membrane"/>
    <property type="evidence" value="ECO:0007669"/>
    <property type="project" value="UniProtKB-SubCell"/>
</dbReference>
<proteinExistence type="inferred from homology"/>
<dbReference type="PANTHER" id="PTHR15071:SF0">
    <property type="entry name" value="MANNOSE 6-PHOSPHATE RECEPTOR-LIKE PROTEIN 1"/>
    <property type="match status" value="1"/>
</dbReference>
<evidence type="ECO:0000256" key="7">
    <source>
        <dbReference type="ARBA" id="ARBA00022448"/>
    </source>
</evidence>
<evidence type="ECO:0000256" key="4">
    <source>
        <dbReference type="ARBA" id="ARBA00004614"/>
    </source>
</evidence>
<keyword evidence="17" id="KW-0968">Cytoplasmic vesicle</keyword>
<evidence type="ECO:0000256" key="11">
    <source>
        <dbReference type="ARBA" id="ARBA00022989"/>
    </source>
</evidence>
<feature type="chain" id="PRO_5002164353" description="Autophagy-related protein 27" evidence="20">
    <location>
        <begin position="21"/>
        <end position="341"/>
    </location>
</feature>
<dbReference type="AlphaFoldDB" id="A0A0C3FTM9"/>
<evidence type="ECO:0000256" key="9">
    <source>
        <dbReference type="ARBA" id="ARBA00022729"/>
    </source>
</evidence>
<feature type="transmembrane region" description="Helical" evidence="19">
    <location>
        <begin position="174"/>
        <end position="200"/>
    </location>
</feature>
<dbReference type="GO" id="GO:0031966">
    <property type="term" value="C:mitochondrial membrane"/>
    <property type="evidence" value="ECO:0007669"/>
    <property type="project" value="UniProtKB-SubCell"/>
</dbReference>
<evidence type="ECO:0000256" key="5">
    <source>
        <dbReference type="ARBA" id="ARBA00005363"/>
    </source>
</evidence>
<name>A0A0C3FTM9_PILCF</name>
<feature type="signal peptide" evidence="20">
    <location>
        <begin position="1"/>
        <end position="20"/>
    </location>
</feature>
<keyword evidence="13" id="KW-0333">Golgi apparatus</keyword>
<dbReference type="InterPro" id="IPR018939">
    <property type="entry name" value="Autophagy-rel_prot_27"/>
</dbReference>
<keyword evidence="12" id="KW-0072">Autophagy</keyword>
<dbReference type="SUPFAM" id="SSF50911">
    <property type="entry name" value="Mannose 6-phosphate receptor domain"/>
    <property type="match status" value="1"/>
</dbReference>
<keyword evidence="10" id="KW-0653">Protein transport</keyword>
<accession>A0A0C3FTM9</accession>
<dbReference type="STRING" id="765440.A0A0C3FTM9"/>
<evidence type="ECO:0000256" key="18">
    <source>
        <dbReference type="SAM" id="MobiDB-lite"/>
    </source>
</evidence>
<feature type="compositionally biased region" description="Acidic residues" evidence="18">
    <location>
        <begin position="293"/>
        <end position="307"/>
    </location>
</feature>
<organism evidence="22 23">
    <name type="scientific">Piloderma croceum (strain F 1598)</name>
    <dbReference type="NCBI Taxonomy" id="765440"/>
    <lineage>
        <taxon>Eukaryota</taxon>
        <taxon>Fungi</taxon>
        <taxon>Dikarya</taxon>
        <taxon>Basidiomycota</taxon>
        <taxon>Agaricomycotina</taxon>
        <taxon>Agaricomycetes</taxon>
        <taxon>Agaricomycetidae</taxon>
        <taxon>Atheliales</taxon>
        <taxon>Atheliaceae</taxon>
        <taxon>Piloderma</taxon>
    </lineage>
</organism>
<evidence type="ECO:0000256" key="1">
    <source>
        <dbReference type="ARBA" id="ARBA00004304"/>
    </source>
</evidence>
<dbReference type="InterPro" id="IPR009011">
    <property type="entry name" value="Man6P_isomerase_rcpt-bd_dom_sf"/>
</dbReference>
<evidence type="ECO:0000256" key="14">
    <source>
        <dbReference type="ARBA" id="ARBA00023128"/>
    </source>
</evidence>
<reference evidence="23" key="2">
    <citation type="submission" date="2015-01" db="EMBL/GenBank/DDBJ databases">
        <title>Evolutionary Origins and Diversification of the Mycorrhizal Mutualists.</title>
        <authorList>
            <consortium name="DOE Joint Genome Institute"/>
            <consortium name="Mycorrhizal Genomics Consortium"/>
            <person name="Kohler A."/>
            <person name="Kuo A."/>
            <person name="Nagy L.G."/>
            <person name="Floudas D."/>
            <person name="Copeland A."/>
            <person name="Barry K.W."/>
            <person name="Cichocki N."/>
            <person name="Veneault-Fourrey C."/>
            <person name="LaButti K."/>
            <person name="Lindquist E.A."/>
            <person name="Lipzen A."/>
            <person name="Lundell T."/>
            <person name="Morin E."/>
            <person name="Murat C."/>
            <person name="Riley R."/>
            <person name="Ohm R."/>
            <person name="Sun H."/>
            <person name="Tunlid A."/>
            <person name="Henrissat B."/>
            <person name="Grigoriev I.V."/>
            <person name="Hibbett D.S."/>
            <person name="Martin F."/>
        </authorList>
    </citation>
    <scope>NUCLEOTIDE SEQUENCE [LARGE SCALE GENOMIC DNA]</scope>
    <source>
        <strain evidence="23">F 1598</strain>
    </source>
</reference>
<evidence type="ECO:0000256" key="3">
    <source>
        <dbReference type="ARBA" id="ARBA00004472"/>
    </source>
</evidence>
<dbReference type="Gene3D" id="2.70.130.10">
    <property type="entry name" value="Mannose-6-phosphate receptor binding domain"/>
    <property type="match status" value="1"/>
</dbReference>
<dbReference type="Proteomes" id="UP000054166">
    <property type="component" value="Unassembled WGS sequence"/>
</dbReference>
<comment type="subcellular location">
    <subcellularLocation>
        <location evidence="2">Cytoplasmic vesicle membrane</location>
        <topology evidence="2">Single-pass type I membrane protein</topology>
    </subcellularLocation>
    <subcellularLocation>
        <location evidence="4">Golgi apparatus membrane</location>
        <topology evidence="4">Single-pass type I membrane protein</topology>
    </subcellularLocation>
    <subcellularLocation>
        <location evidence="1">Mitochondrion membrane</location>
        <topology evidence="1">Single-pass membrane protein</topology>
    </subcellularLocation>
    <subcellularLocation>
        <location evidence="3">Preautophagosomal structure membrane</location>
        <topology evidence="3">Single-pass type I membrane protein</topology>
    </subcellularLocation>
</comment>
<evidence type="ECO:0000256" key="8">
    <source>
        <dbReference type="ARBA" id="ARBA00022692"/>
    </source>
</evidence>
<comment type="similarity">
    <text evidence="5">Belongs to the ATG27 family.</text>
</comment>
<evidence type="ECO:0000256" key="10">
    <source>
        <dbReference type="ARBA" id="ARBA00022927"/>
    </source>
</evidence>
<evidence type="ECO:0000256" key="15">
    <source>
        <dbReference type="ARBA" id="ARBA00023136"/>
    </source>
</evidence>
<keyword evidence="23" id="KW-1185">Reference proteome</keyword>
<protein>
    <recommendedName>
        <fullName evidence="6">Autophagy-related protein 27</fullName>
    </recommendedName>
</protein>
<gene>
    <name evidence="22" type="ORF">PILCRDRAFT_8030</name>
</gene>
<evidence type="ECO:0000256" key="19">
    <source>
        <dbReference type="SAM" id="Phobius"/>
    </source>
</evidence>
<dbReference type="GO" id="GO:0005770">
    <property type="term" value="C:late endosome"/>
    <property type="evidence" value="ECO:0007669"/>
    <property type="project" value="TreeGrafter"/>
</dbReference>
<evidence type="ECO:0000313" key="23">
    <source>
        <dbReference type="Proteomes" id="UP000054166"/>
    </source>
</evidence>
<keyword evidence="14" id="KW-0496">Mitochondrion</keyword>
<keyword evidence="16" id="KW-1015">Disulfide bond</keyword>
<evidence type="ECO:0000256" key="12">
    <source>
        <dbReference type="ARBA" id="ARBA00023006"/>
    </source>
</evidence>
<evidence type="ECO:0000313" key="22">
    <source>
        <dbReference type="EMBL" id="KIM82186.1"/>
    </source>
</evidence>
<sequence length="341" mass="36751">MLHRLPLLFSLLCLLTVSAADEKPCTIHHGDDFFDLNKLSASKDYEFTSPGGHSFILNVCKSVSHEQWNLRNVLHPERVGAFIRRDHGDFSIGEANTTLQIKTGHPLLLLEGGSVCPKSELQASTAIQFVCDTSVFAAGKPELIAQLPDGEDTACSFYIEWRTHFACPHGERGFWSTVLVILFTTCLVLAMLYIVFMTLYNRYARHLRGFDQIPAPPRQLTRAFSAFGKFLSFLSKKLGLGEDDSAGAGGGRGRRGLNPNSHHWNDAALGVGGSRFGSGARLEEEEAMLGGGEYEEDEGLGDGDDLGDVGAAGAGRHINPWHGSLAAGAGVAGDPAGAIRL</sequence>
<feature type="region of interest" description="Disordered" evidence="18">
    <location>
        <begin position="293"/>
        <end position="312"/>
    </location>
</feature>
<dbReference type="PROSITE" id="PS51914">
    <property type="entry name" value="MRH"/>
    <property type="match status" value="1"/>
</dbReference>
<dbReference type="GO" id="GO:0007034">
    <property type="term" value="P:vacuolar transport"/>
    <property type="evidence" value="ECO:0007669"/>
    <property type="project" value="TreeGrafter"/>
</dbReference>
<dbReference type="GO" id="GO:0034045">
    <property type="term" value="C:phagophore assembly site membrane"/>
    <property type="evidence" value="ECO:0007669"/>
    <property type="project" value="UniProtKB-SubCell"/>
</dbReference>
<evidence type="ECO:0000256" key="2">
    <source>
        <dbReference type="ARBA" id="ARBA00004358"/>
    </source>
</evidence>
<dbReference type="Pfam" id="PF09451">
    <property type="entry name" value="ATG27"/>
    <property type="match status" value="1"/>
</dbReference>
<dbReference type="GO" id="GO:0015031">
    <property type="term" value="P:protein transport"/>
    <property type="evidence" value="ECO:0007669"/>
    <property type="project" value="UniProtKB-KW"/>
</dbReference>
<dbReference type="GO" id="GO:0006914">
    <property type="term" value="P:autophagy"/>
    <property type="evidence" value="ECO:0007669"/>
    <property type="project" value="UniProtKB-KW"/>
</dbReference>
<keyword evidence="11 19" id="KW-1133">Transmembrane helix</keyword>
<dbReference type="OrthoDB" id="4504960at2759"/>
<keyword evidence="7" id="KW-0813">Transport</keyword>
<evidence type="ECO:0000259" key="21">
    <source>
        <dbReference type="PROSITE" id="PS51914"/>
    </source>
</evidence>
<dbReference type="EMBL" id="KN832995">
    <property type="protein sequence ID" value="KIM82186.1"/>
    <property type="molecule type" value="Genomic_DNA"/>
</dbReference>
<dbReference type="InParanoid" id="A0A0C3FTM9"/>
<keyword evidence="8 19" id="KW-0812">Transmembrane</keyword>
<dbReference type="HOGENOM" id="CLU_074885_0_0_1"/>
<evidence type="ECO:0000256" key="6">
    <source>
        <dbReference type="ARBA" id="ARBA00013776"/>
    </source>
</evidence>
<keyword evidence="9 20" id="KW-0732">Signal</keyword>
<feature type="domain" description="MRH" evidence="21">
    <location>
        <begin position="23"/>
        <end position="169"/>
    </location>
</feature>
<dbReference type="FunCoup" id="A0A0C3FTM9">
    <property type="interactions" value="68"/>
</dbReference>
<keyword evidence="15 19" id="KW-0472">Membrane</keyword>
<evidence type="ECO:0000256" key="17">
    <source>
        <dbReference type="ARBA" id="ARBA00023329"/>
    </source>
</evidence>
<dbReference type="GO" id="GO:0010008">
    <property type="term" value="C:endosome membrane"/>
    <property type="evidence" value="ECO:0007669"/>
    <property type="project" value="UniProtKB-SubCell"/>
</dbReference>
<evidence type="ECO:0000256" key="16">
    <source>
        <dbReference type="ARBA" id="ARBA00023157"/>
    </source>
</evidence>
<dbReference type="InterPro" id="IPR044865">
    <property type="entry name" value="MRH_dom"/>
</dbReference>
<dbReference type="PANTHER" id="PTHR15071">
    <property type="entry name" value="MANNOSE-6-PHOSPHATE RECEPTOR FAMILY MEMBER"/>
    <property type="match status" value="1"/>
</dbReference>
<evidence type="ECO:0000256" key="20">
    <source>
        <dbReference type="SAM" id="SignalP"/>
    </source>
</evidence>
<evidence type="ECO:0000256" key="13">
    <source>
        <dbReference type="ARBA" id="ARBA00023034"/>
    </source>
</evidence>